<comment type="similarity">
    <text evidence="1">Belongs to the transglycosylase Slt family.</text>
</comment>
<accession>A0A223KMB0</accession>
<sequence length="208" mass="22993">MRVNQYRTLLEIQALQNMNGTNKSNNNLTTFSSIFQQTVGTPPSQNVGNSLFTHPLNSATTESLLPLLQKSLDPLNTNTTLLTKTNYDDIIKEASEKYNVDAKLIRSVIQHESNFNPNAKSHAGAMGLMQLMPSTARGLGVLNPFDPRENILGGTKYLSQMLQKYNGNTTLALAAYNAGPGNVDKYNGIPPFRETERYIAKVTESYYA</sequence>
<dbReference type="CDD" id="cd00254">
    <property type="entry name" value="LT-like"/>
    <property type="match status" value="1"/>
</dbReference>
<dbReference type="GO" id="GO:0000270">
    <property type="term" value="P:peptidoglycan metabolic process"/>
    <property type="evidence" value="ECO:0007669"/>
    <property type="project" value="InterPro"/>
</dbReference>
<dbReference type="Proteomes" id="UP000215224">
    <property type="component" value="Chromosome"/>
</dbReference>
<organism evidence="3 4">
    <name type="scientific">Sutcliffiella cohnii</name>
    <dbReference type="NCBI Taxonomy" id="33932"/>
    <lineage>
        <taxon>Bacteria</taxon>
        <taxon>Bacillati</taxon>
        <taxon>Bacillota</taxon>
        <taxon>Bacilli</taxon>
        <taxon>Bacillales</taxon>
        <taxon>Bacillaceae</taxon>
        <taxon>Sutcliffiella</taxon>
    </lineage>
</organism>
<dbReference type="GO" id="GO:0008933">
    <property type="term" value="F:peptidoglycan lytic transglycosylase activity"/>
    <property type="evidence" value="ECO:0007669"/>
    <property type="project" value="InterPro"/>
</dbReference>
<dbReference type="InterPro" id="IPR008258">
    <property type="entry name" value="Transglycosylase_SLT_dom_1"/>
</dbReference>
<dbReference type="KEGG" id="bcoh:BC6307_04665"/>
<dbReference type="EMBL" id="CP018866">
    <property type="protein sequence ID" value="AST90621.1"/>
    <property type="molecule type" value="Genomic_DNA"/>
</dbReference>
<feature type="domain" description="Transglycosylase SLT" evidence="2">
    <location>
        <begin position="90"/>
        <end position="196"/>
    </location>
</feature>
<reference evidence="3 4" key="1">
    <citation type="submission" date="2016-12" db="EMBL/GenBank/DDBJ databases">
        <title>The whole genome sequencing and assembly of Bacillus cohnii DSM 6307T strain.</title>
        <authorList>
            <person name="Lee Y.-J."/>
            <person name="Yi H."/>
            <person name="Bahn Y.-S."/>
            <person name="Kim J.F."/>
            <person name="Lee D.-W."/>
        </authorList>
    </citation>
    <scope>NUCLEOTIDE SEQUENCE [LARGE SCALE GENOMIC DNA]</scope>
    <source>
        <strain evidence="3 4">DSM 6307</strain>
    </source>
</reference>
<dbReference type="STRING" id="1314751.GCA_001591425_04808"/>
<dbReference type="InterPro" id="IPR000189">
    <property type="entry name" value="Transglyc_AS"/>
</dbReference>
<proteinExistence type="inferred from homology"/>
<dbReference type="Pfam" id="PF01464">
    <property type="entry name" value="SLT"/>
    <property type="match status" value="1"/>
</dbReference>
<dbReference type="PANTHER" id="PTHR37423:SF2">
    <property type="entry name" value="MEMBRANE-BOUND LYTIC MUREIN TRANSGLYCOSYLASE C"/>
    <property type="match status" value="1"/>
</dbReference>
<evidence type="ECO:0000313" key="4">
    <source>
        <dbReference type="Proteomes" id="UP000215224"/>
    </source>
</evidence>
<evidence type="ECO:0000313" key="3">
    <source>
        <dbReference type="EMBL" id="AST90621.1"/>
    </source>
</evidence>
<gene>
    <name evidence="3" type="ORF">BC6307_04665</name>
</gene>
<dbReference type="PROSITE" id="PS00922">
    <property type="entry name" value="TRANSGLYCOSYLASE"/>
    <property type="match status" value="1"/>
</dbReference>
<protein>
    <submittedName>
        <fullName evidence="3">Lytic transglycosylase</fullName>
    </submittedName>
</protein>
<dbReference type="SUPFAM" id="SSF53955">
    <property type="entry name" value="Lysozyme-like"/>
    <property type="match status" value="1"/>
</dbReference>
<dbReference type="AlphaFoldDB" id="A0A223KMB0"/>
<name>A0A223KMB0_9BACI</name>
<dbReference type="PANTHER" id="PTHR37423">
    <property type="entry name" value="SOLUBLE LYTIC MUREIN TRANSGLYCOSYLASE-RELATED"/>
    <property type="match status" value="1"/>
</dbReference>
<dbReference type="Gene3D" id="1.10.530.10">
    <property type="match status" value="1"/>
</dbReference>
<dbReference type="InterPro" id="IPR023346">
    <property type="entry name" value="Lysozyme-like_dom_sf"/>
</dbReference>
<keyword evidence="4" id="KW-1185">Reference proteome</keyword>
<dbReference type="GO" id="GO:0016020">
    <property type="term" value="C:membrane"/>
    <property type="evidence" value="ECO:0007669"/>
    <property type="project" value="InterPro"/>
</dbReference>
<dbReference type="RefSeq" id="WP_066421486.1">
    <property type="nucleotide sequence ID" value="NZ_CP018866.1"/>
</dbReference>
<evidence type="ECO:0000256" key="1">
    <source>
        <dbReference type="ARBA" id="ARBA00007734"/>
    </source>
</evidence>
<evidence type="ECO:0000259" key="2">
    <source>
        <dbReference type="Pfam" id="PF01464"/>
    </source>
</evidence>